<evidence type="ECO:0000313" key="1">
    <source>
        <dbReference type="EMBL" id="MEX6689940.1"/>
    </source>
</evidence>
<protein>
    <recommendedName>
        <fullName evidence="3">Nucleotide-diphospho-sugar transferase domain-containing protein</fullName>
    </recommendedName>
</protein>
<proteinExistence type="predicted"/>
<keyword evidence="2" id="KW-1185">Reference proteome</keyword>
<evidence type="ECO:0000313" key="2">
    <source>
        <dbReference type="Proteomes" id="UP001560573"/>
    </source>
</evidence>
<dbReference type="EMBL" id="JAULBC010000007">
    <property type="protein sequence ID" value="MEX6689940.1"/>
    <property type="molecule type" value="Genomic_DNA"/>
</dbReference>
<dbReference type="InterPro" id="IPR029044">
    <property type="entry name" value="Nucleotide-diphossugar_trans"/>
</dbReference>
<dbReference type="RefSeq" id="WP_369331346.1">
    <property type="nucleotide sequence ID" value="NZ_JAULBC010000007.1"/>
</dbReference>
<evidence type="ECO:0008006" key="3">
    <source>
        <dbReference type="Google" id="ProtNLM"/>
    </source>
</evidence>
<accession>A0ABV3ZKB4</accession>
<reference evidence="1 2" key="1">
    <citation type="submission" date="2023-07" db="EMBL/GenBank/DDBJ databases">
        <authorList>
            <person name="Lian W.-H."/>
        </authorList>
    </citation>
    <scope>NUCLEOTIDE SEQUENCE [LARGE SCALE GENOMIC DNA]</scope>
    <source>
        <strain evidence="1 2">SYSU DXS3180</strain>
    </source>
</reference>
<organism evidence="1 2">
    <name type="scientific">Danxiaibacter flavus</name>
    <dbReference type="NCBI Taxonomy" id="3049108"/>
    <lineage>
        <taxon>Bacteria</taxon>
        <taxon>Pseudomonadati</taxon>
        <taxon>Bacteroidota</taxon>
        <taxon>Chitinophagia</taxon>
        <taxon>Chitinophagales</taxon>
        <taxon>Chitinophagaceae</taxon>
        <taxon>Danxiaibacter</taxon>
    </lineage>
</organism>
<dbReference type="SUPFAM" id="SSF53448">
    <property type="entry name" value="Nucleotide-diphospho-sugar transferases"/>
    <property type="match status" value="1"/>
</dbReference>
<gene>
    <name evidence="1" type="ORF">QTN47_20700</name>
</gene>
<comment type="caution">
    <text evidence="1">The sequence shown here is derived from an EMBL/GenBank/DDBJ whole genome shotgun (WGS) entry which is preliminary data.</text>
</comment>
<sequence length="283" mass="33446">MQLSKIITLANRKTRLSFLAMERSLRASGCNLPLWVIPYDDNTFELPENSKWWQIPIVISWTIQNNIWPALRKIQCLTTENYQFVDSDVIFFKNPEQVLRDYTGFVTSCTHWNNPGHTYTTETLRYLRSKTSTWPRMVFNSGQWACDRKLYDSESMIYFCEHFYTDTLFTKTQIYKDQAAINLLVNYCDVPITNLTLPPTNMESTWAGDYQTEEFFSLFEKKDKPYLIHWAGTPVQNQCFINQFIYKNLTAGEQAEFILNEQQKQLQKKTIQKLIHKLTKFAL</sequence>
<name>A0ABV3ZKB4_9BACT</name>
<dbReference type="Proteomes" id="UP001560573">
    <property type="component" value="Unassembled WGS sequence"/>
</dbReference>